<proteinExistence type="inferred from homology"/>
<dbReference type="HOGENOM" id="CLU_027579_1_1_10"/>
<keyword evidence="2" id="KW-0479">Metal-binding</keyword>
<dbReference type="PROSITE" id="PS51918">
    <property type="entry name" value="RADICAL_SAM"/>
    <property type="match status" value="1"/>
</dbReference>
<dbReference type="PANTHER" id="PTHR13932:SF5">
    <property type="entry name" value="RADICAL S-ADENOSYL METHIONINE DOMAIN-CONTAINING PROTEIN 1, MITOCHONDRIAL"/>
    <property type="match status" value="1"/>
</dbReference>
<evidence type="ECO:0000256" key="2">
    <source>
        <dbReference type="RuleBase" id="RU364116"/>
    </source>
</evidence>
<dbReference type="PANTHER" id="PTHR13932">
    <property type="entry name" value="COPROPORPHYRINIGEN III OXIDASE"/>
    <property type="match status" value="1"/>
</dbReference>
<dbReference type="GO" id="GO:0051539">
    <property type="term" value="F:4 iron, 4 sulfur cluster binding"/>
    <property type="evidence" value="ECO:0007669"/>
    <property type="project" value="UniProtKB-UniRule"/>
</dbReference>
<evidence type="ECO:0000259" key="3">
    <source>
        <dbReference type="PROSITE" id="PS51918"/>
    </source>
</evidence>
<accession>A0A0F5JNC2</accession>
<comment type="function">
    <text evidence="2">Probably acts as a heme chaperone, transferring heme to an unknown acceptor. Binds one molecule of heme per monomer, possibly covalently. Binds 1 [4Fe-4S] cluster. The cluster is coordinated with 3 cysteines and an exchangeable S-adenosyl-L-methionine.</text>
</comment>
<evidence type="ECO:0000313" key="4">
    <source>
        <dbReference type="EMBL" id="KKB58942.1"/>
    </source>
</evidence>
<dbReference type="Gene3D" id="3.80.30.20">
    <property type="entry name" value="tm_1862 like domain"/>
    <property type="match status" value="1"/>
</dbReference>
<dbReference type="SMART" id="SM00729">
    <property type="entry name" value="Elp3"/>
    <property type="match status" value="1"/>
</dbReference>
<dbReference type="InterPro" id="IPR058240">
    <property type="entry name" value="rSAM_sf"/>
</dbReference>
<keyword evidence="2" id="KW-0411">Iron-sulfur</keyword>
<dbReference type="Pfam" id="PF04055">
    <property type="entry name" value="Radical_SAM"/>
    <property type="match status" value="1"/>
</dbReference>
<keyword evidence="2" id="KW-0949">S-adenosyl-L-methionine</keyword>
<comment type="caution">
    <text evidence="4">The sequence shown here is derived from an EMBL/GenBank/DDBJ whole genome shotgun (WGS) entry which is preliminary data.</text>
</comment>
<dbReference type="Pfam" id="PF06969">
    <property type="entry name" value="HemN_C"/>
    <property type="match status" value="1"/>
</dbReference>
<comment type="subcellular location">
    <subcellularLocation>
        <location evidence="2">Cytoplasm</location>
    </subcellularLocation>
</comment>
<dbReference type="SUPFAM" id="SSF102114">
    <property type="entry name" value="Radical SAM enzymes"/>
    <property type="match status" value="1"/>
</dbReference>
<keyword evidence="2" id="KW-0963">Cytoplasm</keyword>
<protein>
    <recommendedName>
        <fullName evidence="2">Heme chaperone HemW</fullName>
    </recommendedName>
</protein>
<dbReference type="PATRIC" id="fig|927665.4.peg.776"/>
<dbReference type="SFLD" id="SFLDF00288">
    <property type="entry name" value="HemN-like__clustered_with_nucl"/>
    <property type="match status" value="1"/>
</dbReference>
<organism evidence="4 5">
    <name type="scientific">Parabacteroides goldsteinii DSM 19448 = WAL 12034</name>
    <dbReference type="NCBI Taxonomy" id="927665"/>
    <lineage>
        <taxon>Bacteria</taxon>
        <taxon>Pseudomonadati</taxon>
        <taxon>Bacteroidota</taxon>
        <taxon>Bacteroidia</taxon>
        <taxon>Bacteroidales</taxon>
        <taxon>Tannerellaceae</taxon>
        <taxon>Parabacteroides</taxon>
    </lineage>
</organism>
<keyword evidence="2" id="KW-0143">Chaperone</keyword>
<dbReference type="InterPro" id="IPR007197">
    <property type="entry name" value="rSAM"/>
</dbReference>
<reference evidence="4 5" key="1">
    <citation type="submission" date="2013-04" db="EMBL/GenBank/DDBJ databases">
        <title>The Genome Sequence of Parabacteroides goldsteinii DSM 19448.</title>
        <authorList>
            <consortium name="The Broad Institute Genomics Platform"/>
            <person name="Earl A."/>
            <person name="Ward D."/>
            <person name="Feldgarden M."/>
            <person name="Gevers D."/>
            <person name="Martens E."/>
            <person name="Sakamoto M."/>
            <person name="Benno Y."/>
            <person name="Song Y."/>
            <person name="Liu C."/>
            <person name="Lee J."/>
            <person name="Bolanos M."/>
            <person name="Vaisanen M.L."/>
            <person name="Finegold S.M."/>
            <person name="Walker B."/>
            <person name="Young S."/>
            <person name="Zeng Q."/>
            <person name="Gargeya S."/>
            <person name="Fitzgerald M."/>
            <person name="Haas B."/>
            <person name="Abouelleil A."/>
            <person name="Allen A.W."/>
            <person name="Alvarado L."/>
            <person name="Arachchi H.M."/>
            <person name="Berlin A.M."/>
            <person name="Chapman S.B."/>
            <person name="Gainer-Dewar J."/>
            <person name="Goldberg J."/>
            <person name="Griggs A."/>
            <person name="Gujja S."/>
            <person name="Hansen M."/>
            <person name="Howarth C."/>
            <person name="Imamovic A."/>
            <person name="Ireland A."/>
            <person name="Larimer J."/>
            <person name="McCowan C."/>
            <person name="Murphy C."/>
            <person name="Pearson M."/>
            <person name="Poon T.W."/>
            <person name="Priest M."/>
            <person name="Roberts A."/>
            <person name="Saif S."/>
            <person name="Shea T."/>
            <person name="Sisk P."/>
            <person name="Sykes S."/>
            <person name="Wortman J."/>
            <person name="Nusbaum C."/>
            <person name="Birren B."/>
        </authorList>
    </citation>
    <scope>NUCLEOTIDE SEQUENCE [LARGE SCALE GENOMIC DNA]</scope>
    <source>
        <strain evidence="4 5">DSM 19448</strain>
    </source>
</reference>
<sequence length="381" mass="43663">MDNTQIMAGLYIHIPFCAKRCLYCDFFSNTEMKYKEPYLAAVIRELELRKEYTDDEPVETIYFGGGTPSQLEAKDFDRIFNAIHRLFDVSHCQEITLEANPDDMTPEYVASLRSLPFNRVSMGVQSFKEEDLRFLNRRHNREQALRAVELCKENGLSNISIDLIYGLPGQNVKEWEANLDTTIRLDIPHISAYHLIYEEGTALYKLKEAGKISPVEEEVSVTLFTSLIERLTANGYQQYEISNFARPGMLSRHNSSYWTGRKYLGIGPSAHSYNGISRQWNISSLPAYLRGIDSGSPDIEVEELDLNTRYNDFIITGLRTMWGISLVEIQRQFGKEKLAYCQKQAAPYLKQGLLIQKGETLLLSREGIFISDGIMSDLLWV</sequence>
<dbReference type="AlphaFoldDB" id="A0A0F5JNC2"/>
<dbReference type="SFLD" id="SFLDG01082">
    <property type="entry name" value="B12-binding_domain_containing"/>
    <property type="match status" value="1"/>
</dbReference>
<gene>
    <name evidence="4" type="ORF">HMPREF1535_00763</name>
</gene>
<comment type="similarity">
    <text evidence="1">Belongs to the anaerobic coproporphyrinogen-III oxidase family. HemW subfamily.</text>
</comment>
<dbReference type="InterPro" id="IPR010723">
    <property type="entry name" value="HemN_C"/>
</dbReference>
<dbReference type="Proteomes" id="UP000033047">
    <property type="component" value="Unassembled WGS sequence"/>
</dbReference>
<dbReference type="SFLD" id="SFLDG01065">
    <property type="entry name" value="anaerobic_coproporphyrinogen-I"/>
    <property type="match status" value="1"/>
</dbReference>
<dbReference type="InterPro" id="IPR034505">
    <property type="entry name" value="Coproporphyrinogen-III_oxidase"/>
</dbReference>
<dbReference type="InterPro" id="IPR006638">
    <property type="entry name" value="Elp3/MiaA/NifB-like_rSAM"/>
</dbReference>
<dbReference type="SFLD" id="SFLDS00029">
    <property type="entry name" value="Radical_SAM"/>
    <property type="match status" value="1"/>
</dbReference>
<dbReference type="GO" id="GO:0004109">
    <property type="term" value="F:coproporphyrinogen oxidase activity"/>
    <property type="evidence" value="ECO:0007669"/>
    <property type="project" value="InterPro"/>
</dbReference>
<dbReference type="STRING" id="927665.HMPREF1535_00763"/>
<keyword evidence="2" id="KW-0004">4Fe-4S</keyword>
<evidence type="ECO:0000313" key="5">
    <source>
        <dbReference type="Proteomes" id="UP000033047"/>
    </source>
</evidence>
<dbReference type="InterPro" id="IPR023404">
    <property type="entry name" value="rSAM_horseshoe"/>
</dbReference>
<keyword evidence="2" id="KW-0349">Heme</keyword>
<dbReference type="GO" id="GO:0005737">
    <property type="term" value="C:cytoplasm"/>
    <property type="evidence" value="ECO:0007669"/>
    <property type="project" value="UniProtKB-SubCell"/>
</dbReference>
<keyword evidence="2" id="KW-0408">Iron</keyword>
<dbReference type="GO" id="GO:0046872">
    <property type="term" value="F:metal ion binding"/>
    <property type="evidence" value="ECO:0007669"/>
    <property type="project" value="UniProtKB-UniRule"/>
</dbReference>
<dbReference type="GO" id="GO:0006779">
    <property type="term" value="P:porphyrin-containing compound biosynthetic process"/>
    <property type="evidence" value="ECO:0007669"/>
    <property type="project" value="InterPro"/>
</dbReference>
<dbReference type="EMBL" id="AQHV01000004">
    <property type="protein sequence ID" value="KKB58942.1"/>
    <property type="molecule type" value="Genomic_DNA"/>
</dbReference>
<dbReference type="SFLD" id="SFLDF00562">
    <property type="entry name" value="HemN-like__clustered_with_heat"/>
    <property type="match status" value="1"/>
</dbReference>
<feature type="domain" description="Radical SAM core" evidence="3">
    <location>
        <begin position="2"/>
        <end position="237"/>
    </location>
</feature>
<dbReference type="InterPro" id="IPR004559">
    <property type="entry name" value="HemW-like"/>
</dbReference>
<evidence type="ECO:0000256" key="1">
    <source>
        <dbReference type="ARBA" id="ARBA00006100"/>
    </source>
</evidence>
<name>A0A0F5JNC2_9BACT</name>
<dbReference type="NCBIfam" id="TIGR00539">
    <property type="entry name" value="hemN_rel"/>
    <property type="match status" value="1"/>
</dbReference>
<dbReference type="CDD" id="cd01335">
    <property type="entry name" value="Radical_SAM"/>
    <property type="match status" value="1"/>
</dbReference>